<dbReference type="Proteomes" id="UP000005141">
    <property type="component" value="Unassembled WGS sequence"/>
</dbReference>
<dbReference type="AlphaFoldDB" id="G1WDM4"/>
<dbReference type="EMBL" id="ADGI01000062">
    <property type="protein sequence ID" value="EGV29173.1"/>
    <property type="molecule type" value="Genomic_DNA"/>
</dbReference>
<gene>
    <name evidence="1" type="ORF">HMPREF9431_01925</name>
</gene>
<accession>G1WDM4</accession>
<organism evidence="1 2">
    <name type="scientific">Segatella oulorum F0390</name>
    <dbReference type="NCBI Taxonomy" id="702438"/>
    <lineage>
        <taxon>Bacteria</taxon>
        <taxon>Pseudomonadati</taxon>
        <taxon>Bacteroidota</taxon>
        <taxon>Bacteroidia</taxon>
        <taxon>Bacteroidales</taxon>
        <taxon>Prevotellaceae</taxon>
        <taxon>Segatella</taxon>
    </lineage>
</organism>
<protein>
    <submittedName>
        <fullName evidence="1">Uncharacterized protein</fullName>
    </submittedName>
</protein>
<evidence type="ECO:0000313" key="1">
    <source>
        <dbReference type="EMBL" id="EGV29173.1"/>
    </source>
</evidence>
<name>G1WDM4_9BACT</name>
<comment type="caution">
    <text evidence="1">The sequence shown here is derived from an EMBL/GenBank/DDBJ whole genome shotgun (WGS) entry which is preliminary data.</text>
</comment>
<reference evidence="1 2" key="1">
    <citation type="submission" date="2011-07" db="EMBL/GenBank/DDBJ databases">
        <title>The Genome Sequence of Prevotella oulorum F0390.</title>
        <authorList>
            <consortium name="The Broad Institute Genome Sequencing Platform"/>
            <consortium name="The Broad Institute Genome Sequencing Center for Infectious Disease"/>
            <person name="Earl A."/>
            <person name="Ward D."/>
            <person name="Feldgarden M."/>
            <person name="Gevers D."/>
            <person name="Izard J."/>
            <person name="Ganesan A."/>
            <person name="Baranova O.V."/>
            <person name="Blanton J.M."/>
            <person name="Tanner A.C."/>
            <person name="Dewhirst F.E."/>
            <person name="Young S.K."/>
            <person name="Zeng Q."/>
            <person name="Gargeya S."/>
            <person name="Fitzgerald M."/>
            <person name="Haas B."/>
            <person name="Abouelleil A."/>
            <person name="Alvarado L."/>
            <person name="Arachchi H.M."/>
            <person name="Berlin A."/>
            <person name="Brown A."/>
            <person name="Chapman S.B."/>
            <person name="Chen Z."/>
            <person name="Dunbar C."/>
            <person name="Freedman E."/>
            <person name="Gearin G."/>
            <person name="Gellesch M."/>
            <person name="Goldberg J."/>
            <person name="Griggs A."/>
            <person name="Gujja S."/>
            <person name="Heiman D."/>
            <person name="Howarth C."/>
            <person name="Larson L."/>
            <person name="Lui A."/>
            <person name="MacDonald P.J.P."/>
            <person name="Mehta T."/>
            <person name="Montmayeur A."/>
            <person name="Murphy C."/>
            <person name="Neiman D."/>
            <person name="Pearson M."/>
            <person name="Priest M."/>
            <person name="Roberts A."/>
            <person name="Saif S."/>
            <person name="Shea T."/>
            <person name="Shenoy N."/>
            <person name="Sisk P."/>
            <person name="Stolte C."/>
            <person name="Sykes S."/>
            <person name="Wortman J."/>
            <person name="Nusbaum C."/>
            <person name="Birren B."/>
        </authorList>
    </citation>
    <scope>NUCLEOTIDE SEQUENCE [LARGE SCALE GENOMIC DNA]</scope>
    <source>
        <strain evidence="1 2">F0390</strain>
    </source>
</reference>
<dbReference type="HOGENOM" id="CLU_3255916_0_0_10"/>
<keyword evidence="2" id="KW-1185">Reference proteome</keyword>
<proteinExistence type="predicted"/>
<sequence length="42" mass="4895">METSGMEMTCCLHGKDKWFKIGWKWKKYELKFSGAVTILGQP</sequence>
<dbReference type="PATRIC" id="fig|702438.4.peg.1989"/>
<evidence type="ECO:0000313" key="2">
    <source>
        <dbReference type="Proteomes" id="UP000005141"/>
    </source>
</evidence>